<name>A0A379YKS2_9GAMM</name>
<dbReference type="SUPFAM" id="SSF52440">
    <property type="entry name" value="PreATP-grasp domain"/>
    <property type="match status" value="1"/>
</dbReference>
<dbReference type="GO" id="GO:0046872">
    <property type="term" value="F:metal ion binding"/>
    <property type="evidence" value="ECO:0007669"/>
    <property type="project" value="InterPro"/>
</dbReference>
<dbReference type="Pfam" id="PF02785">
    <property type="entry name" value="Biotin_carb_C"/>
    <property type="match status" value="1"/>
</dbReference>
<proteinExistence type="predicted"/>
<evidence type="ECO:0000256" key="13">
    <source>
        <dbReference type="PROSITE-ProRule" id="PRU00409"/>
    </source>
</evidence>
<comment type="catalytic activity">
    <reaction evidence="12">
        <text>N(6)-biotinyl-L-lysyl-[protein] + hydrogencarbonate + ATP = N(6)-carboxybiotinyl-L-lysyl-[protein] + ADP + phosphate + H(+)</text>
        <dbReference type="Rhea" id="RHEA:13501"/>
        <dbReference type="Rhea" id="RHEA-COMP:10505"/>
        <dbReference type="Rhea" id="RHEA-COMP:10506"/>
        <dbReference type="ChEBI" id="CHEBI:15378"/>
        <dbReference type="ChEBI" id="CHEBI:17544"/>
        <dbReference type="ChEBI" id="CHEBI:30616"/>
        <dbReference type="ChEBI" id="CHEBI:43474"/>
        <dbReference type="ChEBI" id="CHEBI:83144"/>
        <dbReference type="ChEBI" id="CHEBI:83145"/>
        <dbReference type="ChEBI" id="CHEBI:456216"/>
        <dbReference type="EC" id="6.3.4.14"/>
    </reaction>
</comment>
<comment type="function">
    <text evidence="2">This protein is a component of the acetyl coenzyme A carboxylase complex; first, biotin carboxylase catalyzes the carboxylation of the carrier protein and then the transcarboxylase transfers the carboxyl group to form malonyl-CoA.</text>
</comment>
<evidence type="ECO:0000256" key="7">
    <source>
        <dbReference type="ARBA" id="ARBA00022741"/>
    </source>
</evidence>
<dbReference type="EMBL" id="UGYO01000001">
    <property type="protein sequence ID" value="SUI45862.1"/>
    <property type="molecule type" value="Genomic_DNA"/>
</dbReference>
<dbReference type="PROSITE" id="PS50968">
    <property type="entry name" value="BIOTINYL_LIPOYL"/>
    <property type="match status" value="1"/>
</dbReference>
<feature type="domain" description="Lipoyl-binding" evidence="14">
    <location>
        <begin position="604"/>
        <end position="679"/>
    </location>
</feature>
<dbReference type="FunFam" id="3.30.470.20:FF:000028">
    <property type="entry name" value="Methylcrotonoyl-CoA carboxylase subunit alpha, mitochondrial"/>
    <property type="match status" value="1"/>
</dbReference>
<dbReference type="InterPro" id="IPR001882">
    <property type="entry name" value="Biotin_BS"/>
</dbReference>
<evidence type="ECO:0000256" key="9">
    <source>
        <dbReference type="ARBA" id="ARBA00022946"/>
    </source>
</evidence>
<sequence length="685" mass="74786">MFNKILIANRGEIACRIIRTARSLGVRTVALFSDADRHAAHVAMADEAFYLGGSAPADSYLKGDAIIDIAKACGAEAIHPGYGFLSENAGFAAACEQANIAFIGPKADSIEAMGSKSAAKLIMGRAGVPLVPGYHGDDQSDEVLLSEAEKIGFPLLIKAAFGGGGKGMRIVRSLTEVKSAIDSARREAASSFGNDKLLMERYLEQPRHVEVQVFADTQGNAIYLSDRDCSIQRRHQKVVEEAPAPGLSDALRRRMGEAAVAAARAIDYVGAGTVEFLLDTHATEEDGSFFFMEMNTRLQVEHPVTELVTETDLVHWQLLVTAGEPLPLTQEQVAIKGHAFEVRIYAEDPDNDFLPASGKLNFLREPKPSRHVRIDSGVREGDEISNFYDPMIAKLIVWDESRPRALQRLQRALDDFQLTGLKHNIGFLGKIAAHPAFAGADFSTDFIERYQAQLLPQAKDSALPLPLLAKAALYEMLWRKRDSRAKQANSQDPSSPWGSASGFRLNSAKRHDIALMDDEHHIHHLQLTELAKADSWQLTLDGQTLVIEGELSTDEAGGDTLRCVVDGHISSQRISRQGMDFTLLGRSGELSACHFRAIQNELEEEQANHADLLKAPMNGTIVTHLVAVGDSVKAGQGLMVMEAMKMEYTIAAPFDGTVSEFFFQPGELVSDGAQLLELSEQLKEA</sequence>
<dbReference type="PANTHER" id="PTHR18866">
    <property type="entry name" value="CARBOXYLASE:PYRUVATE/ACETYL-COA/PROPIONYL-COA CARBOXYLASE"/>
    <property type="match status" value="1"/>
</dbReference>
<comment type="subunit">
    <text evidence="4">Acetyl-CoA carboxylase is a heterohexamer of biotin carboxyl carrier protein, biotin carboxylase and the two subunits of carboxyl transferase in a 2:2 complex.</text>
</comment>
<dbReference type="Pfam" id="PF21139">
    <property type="entry name" value="BT_MCC_alpha"/>
    <property type="match status" value="1"/>
</dbReference>
<evidence type="ECO:0000256" key="5">
    <source>
        <dbReference type="ARBA" id="ARBA00017242"/>
    </source>
</evidence>
<dbReference type="Gene3D" id="3.30.700.40">
    <property type="match status" value="1"/>
</dbReference>
<dbReference type="InterPro" id="IPR011053">
    <property type="entry name" value="Single_hybrid_motif"/>
</dbReference>
<dbReference type="Pfam" id="PF00364">
    <property type="entry name" value="Biotin_lipoyl"/>
    <property type="match status" value="1"/>
</dbReference>
<evidence type="ECO:0000313" key="17">
    <source>
        <dbReference type="EMBL" id="SUI45862.1"/>
    </source>
</evidence>
<dbReference type="InterPro" id="IPR050856">
    <property type="entry name" value="Biotin_carboxylase_complex"/>
</dbReference>
<dbReference type="Gene3D" id="3.30.470.20">
    <property type="entry name" value="ATP-grasp fold, B domain"/>
    <property type="match status" value="1"/>
</dbReference>
<dbReference type="InterPro" id="IPR005479">
    <property type="entry name" value="CPAse_ATP-bd"/>
</dbReference>
<dbReference type="RefSeq" id="WP_115388956.1">
    <property type="nucleotide sequence ID" value="NZ_CP047422.1"/>
</dbReference>
<accession>A0A379YKS2</accession>
<dbReference type="InterPro" id="IPR000089">
    <property type="entry name" value="Biotin_lipoyl"/>
</dbReference>
<dbReference type="Proteomes" id="UP000254069">
    <property type="component" value="Unassembled WGS sequence"/>
</dbReference>
<evidence type="ECO:0000256" key="11">
    <source>
        <dbReference type="ARBA" id="ARBA00033786"/>
    </source>
</evidence>
<evidence type="ECO:0000259" key="16">
    <source>
        <dbReference type="PROSITE" id="PS50979"/>
    </source>
</evidence>
<evidence type="ECO:0000256" key="3">
    <source>
        <dbReference type="ARBA" id="ARBA00004956"/>
    </source>
</evidence>
<comment type="cofactor">
    <cofactor evidence="1">
        <name>biotin</name>
        <dbReference type="ChEBI" id="CHEBI:57586"/>
    </cofactor>
</comment>
<keyword evidence="18" id="KW-1185">Reference proteome</keyword>
<evidence type="ECO:0000256" key="10">
    <source>
        <dbReference type="ARBA" id="ARBA00023267"/>
    </source>
</evidence>
<dbReference type="PROSITE" id="PS00188">
    <property type="entry name" value="BIOTIN"/>
    <property type="match status" value="1"/>
</dbReference>
<dbReference type="InterPro" id="IPR011054">
    <property type="entry name" value="Rudment_hybrid_motif"/>
</dbReference>
<dbReference type="SMART" id="SM00878">
    <property type="entry name" value="Biotin_carb_C"/>
    <property type="match status" value="1"/>
</dbReference>
<evidence type="ECO:0000256" key="2">
    <source>
        <dbReference type="ARBA" id="ARBA00003761"/>
    </source>
</evidence>
<dbReference type="InterPro" id="IPR048429">
    <property type="entry name" value="MCC_alpha_BT"/>
</dbReference>
<evidence type="ECO:0000256" key="4">
    <source>
        <dbReference type="ARBA" id="ARBA00011750"/>
    </source>
</evidence>
<dbReference type="SUPFAM" id="SSF51230">
    <property type="entry name" value="Single hybrid motif"/>
    <property type="match status" value="1"/>
</dbReference>
<keyword evidence="9" id="KW-0809">Transit peptide</keyword>
<gene>
    <name evidence="17" type="primary">accA1</name>
    <name evidence="17" type="ORF">NCTC10738_00111</name>
</gene>
<evidence type="ECO:0000313" key="18">
    <source>
        <dbReference type="Proteomes" id="UP000254069"/>
    </source>
</evidence>
<dbReference type="InterPro" id="IPR005481">
    <property type="entry name" value="BC-like_N"/>
</dbReference>
<dbReference type="GO" id="GO:0005524">
    <property type="term" value="F:ATP binding"/>
    <property type="evidence" value="ECO:0007669"/>
    <property type="project" value="UniProtKB-UniRule"/>
</dbReference>
<dbReference type="Pfam" id="PF02786">
    <property type="entry name" value="CPSase_L_D2"/>
    <property type="match status" value="1"/>
</dbReference>
<keyword evidence="6" id="KW-0436">Ligase</keyword>
<reference evidence="17 18" key="1">
    <citation type="submission" date="2018-06" db="EMBL/GenBank/DDBJ databases">
        <authorList>
            <consortium name="Pathogen Informatics"/>
            <person name="Doyle S."/>
        </authorList>
    </citation>
    <scope>NUCLEOTIDE SEQUENCE [LARGE SCALE GENOMIC DNA]</scope>
    <source>
        <strain evidence="17 18">NCTC10738</strain>
    </source>
</reference>
<organism evidence="17 18">
    <name type="scientific">Shewanella algae</name>
    <dbReference type="NCBI Taxonomy" id="38313"/>
    <lineage>
        <taxon>Bacteria</taxon>
        <taxon>Pseudomonadati</taxon>
        <taxon>Pseudomonadota</taxon>
        <taxon>Gammaproteobacteria</taxon>
        <taxon>Alteromonadales</taxon>
        <taxon>Shewanellaceae</taxon>
        <taxon>Shewanella</taxon>
    </lineage>
</organism>
<dbReference type="InterPro" id="IPR011761">
    <property type="entry name" value="ATP-grasp"/>
</dbReference>
<feature type="domain" description="ATP-grasp" evidence="15">
    <location>
        <begin position="120"/>
        <end position="322"/>
    </location>
</feature>
<dbReference type="Pfam" id="PF00289">
    <property type="entry name" value="Biotin_carb_N"/>
    <property type="match status" value="1"/>
</dbReference>
<evidence type="ECO:0000259" key="15">
    <source>
        <dbReference type="PROSITE" id="PS50975"/>
    </source>
</evidence>
<dbReference type="GO" id="GO:0004075">
    <property type="term" value="F:biotin carboxylase activity"/>
    <property type="evidence" value="ECO:0007669"/>
    <property type="project" value="UniProtKB-EC"/>
</dbReference>
<dbReference type="InterPro" id="IPR011764">
    <property type="entry name" value="Biotin_carboxylation_dom"/>
</dbReference>
<evidence type="ECO:0000256" key="8">
    <source>
        <dbReference type="ARBA" id="ARBA00022840"/>
    </source>
</evidence>
<evidence type="ECO:0000256" key="1">
    <source>
        <dbReference type="ARBA" id="ARBA00001953"/>
    </source>
</evidence>
<dbReference type="AlphaFoldDB" id="A0A379YKS2"/>
<evidence type="ECO:0000259" key="14">
    <source>
        <dbReference type="PROSITE" id="PS50968"/>
    </source>
</evidence>
<dbReference type="FunFam" id="2.40.50.100:FF:000003">
    <property type="entry name" value="Acetyl-CoA carboxylase biotin carboxyl carrier protein"/>
    <property type="match status" value="1"/>
</dbReference>
<keyword evidence="10" id="KW-0092">Biotin</keyword>
<dbReference type="CDD" id="cd06850">
    <property type="entry name" value="biotinyl_domain"/>
    <property type="match status" value="1"/>
</dbReference>
<dbReference type="PROSITE" id="PS00866">
    <property type="entry name" value="CPSASE_1"/>
    <property type="match status" value="1"/>
</dbReference>
<dbReference type="SUPFAM" id="SSF51246">
    <property type="entry name" value="Rudiment single hybrid motif"/>
    <property type="match status" value="1"/>
</dbReference>
<dbReference type="SUPFAM" id="SSF56059">
    <property type="entry name" value="Glutathione synthetase ATP-binding domain-like"/>
    <property type="match status" value="1"/>
</dbReference>
<dbReference type="FunFam" id="3.40.50.20:FF:000010">
    <property type="entry name" value="Propionyl-CoA carboxylase subunit alpha"/>
    <property type="match status" value="1"/>
</dbReference>
<dbReference type="PROSITE" id="PS00867">
    <property type="entry name" value="CPSASE_2"/>
    <property type="match status" value="1"/>
</dbReference>
<keyword evidence="7 13" id="KW-0547">Nucleotide-binding</keyword>
<dbReference type="PROSITE" id="PS50975">
    <property type="entry name" value="ATP_GRASP"/>
    <property type="match status" value="1"/>
</dbReference>
<dbReference type="Gene3D" id="2.40.50.100">
    <property type="match status" value="1"/>
</dbReference>
<dbReference type="InterPro" id="IPR005482">
    <property type="entry name" value="Biotin_COase_C"/>
</dbReference>
<evidence type="ECO:0000256" key="12">
    <source>
        <dbReference type="ARBA" id="ARBA00048600"/>
    </source>
</evidence>
<dbReference type="InterPro" id="IPR016185">
    <property type="entry name" value="PreATP-grasp_dom_sf"/>
</dbReference>
<comment type="pathway">
    <text evidence="3">Lipid metabolism; malonyl-CoA biosynthesis; malonyl-CoA from acetyl-CoA: step 1/1.</text>
</comment>
<protein>
    <recommendedName>
        <fullName evidence="5">Biotin carboxylase</fullName>
    </recommendedName>
    <alternativeName>
        <fullName evidence="11">Acetyl-coenzyme A carboxylase biotin carboxylase subunit A</fullName>
    </alternativeName>
</protein>
<feature type="domain" description="Biotin carboxylation" evidence="16">
    <location>
        <begin position="1"/>
        <end position="452"/>
    </location>
</feature>
<keyword evidence="8 13" id="KW-0067">ATP-binding</keyword>
<dbReference type="PANTHER" id="PTHR18866:SF33">
    <property type="entry name" value="METHYLCROTONOYL-COA CARBOXYLASE SUBUNIT ALPHA, MITOCHONDRIAL-RELATED"/>
    <property type="match status" value="1"/>
</dbReference>
<dbReference type="PROSITE" id="PS50979">
    <property type="entry name" value="BC"/>
    <property type="match status" value="1"/>
</dbReference>
<dbReference type="FunFam" id="3.30.1490.20:FF:000003">
    <property type="entry name" value="acetyl-CoA carboxylase isoform X1"/>
    <property type="match status" value="1"/>
</dbReference>
<evidence type="ECO:0000256" key="6">
    <source>
        <dbReference type="ARBA" id="ARBA00022598"/>
    </source>
</evidence>